<evidence type="ECO:0000256" key="2">
    <source>
        <dbReference type="SAM" id="MobiDB-lite"/>
    </source>
</evidence>
<feature type="domain" description="Rap-GAP" evidence="3">
    <location>
        <begin position="1815"/>
        <end position="2062"/>
    </location>
</feature>
<feature type="region of interest" description="Disordered" evidence="2">
    <location>
        <begin position="804"/>
        <end position="831"/>
    </location>
</feature>
<dbReference type="PANTHER" id="PTHR10063">
    <property type="entry name" value="TUBERIN"/>
    <property type="match status" value="1"/>
</dbReference>
<dbReference type="GO" id="GO:0005096">
    <property type="term" value="F:GTPase activator activity"/>
    <property type="evidence" value="ECO:0007669"/>
    <property type="project" value="UniProtKB-KW"/>
</dbReference>
<dbReference type="InterPro" id="IPR018515">
    <property type="entry name" value="Tuberin-type_domain"/>
</dbReference>
<dbReference type="Gene3D" id="3.40.50.11210">
    <property type="entry name" value="Rap/Ran-GAP"/>
    <property type="match status" value="1"/>
</dbReference>
<dbReference type="InterPro" id="IPR024584">
    <property type="entry name" value="Tuberin_N"/>
</dbReference>
<feature type="region of interest" description="Disordered" evidence="2">
    <location>
        <begin position="2073"/>
        <end position="2128"/>
    </location>
</feature>
<dbReference type="GO" id="GO:0032007">
    <property type="term" value="P:negative regulation of TOR signaling"/>
    <property type="evidence" value="ECO:0007669"/>
    <property type="project" value="TreeGrafter"/>
</dbReference>
<dbReference type="STRING" id="5288.A0A5C5G865"/>
<dbReference type="Pfam" id="PF02145">
    <property type="entry name" value="Rap_GAP"/>
    <property type="match status" value="1"/>
</dbReference>
<feature type="region of interest" description="Disordered" evidence="2">
    <location>
        <begin position="1029"/>
        <end position="1048"/>
    </location>
</feature>
<feature type="region of interest" description="Disordered" evidence="2">
    <location>
        <begin position="489"/>
        <end position="522"/>
    </location>
</feature>
<keyword evidence="1" id="KW-0343">GTPase activation</keyword>
<feature type="compositionally biased region" description="Low complexity" evidence="2">
    <location>
        <begin position="725"/>
        <end position="743"/>
    </location>
</feature>
<proteinExistence type="predicted"/>
<evidence type="ECO:0000256" key="1">
    <source>
        <dbReference type="ARBA" id="ARBA00022468"/>
    </source>
</evidence>
<feature type="compositionally biased region" description="Low complexity" evidence="2">
    <location>
        <begin position="2086"/>
        <end position="2119"/>
    </location>
</feature>
<protein>
    <recommendedName>
        <fullName evidence="3">Rap-GAP domain-containing protein</fullName>
    </recommendedName>
</protein>
<sequence length="2140" mass="228454">MGPSSPSIHSNRSASIVAPSEHSTASAGQQSEEHAPPTFFKSIRRAIVKAATAGSEPTHDSSSSSKGRERSNRVGTSSRGAGVKPTRSATSTDLPVTSEAMLRREQSAQSHSSDRMTSSGAFVAGPSRGGFIVQSHAKATPTVATTTGDSTSLSDLPPLALPPSGPSSSSKAGGDSSSRPSFDRAVTLDVLPSSPTHSSVGDSVLPPSTVLTRLIDLAAQNPAPEAFVPLVRLLARSISLFPFPPPALAAATLSEVLAATPLSPSRASAAHGTATPLPTPTPAQIYLSQSHHLNEHAPAALRSAMLELMTACVNASLESTGGMRETEKAMFWDEARRWADEARIELDDGQGGKRWVLPDADREALVGVLAAMTRGGRDLSDVPGLVGLLCLFVTDSLPVPRPPSPLFDPNLATPFIRSVPPRPSPHASSLALLTALHKFCAPHIYTASTLLALRAALEVAKLREEQDLGGRDGVLDFLGVVVRFGEVRGGKSGQRRRGGKEGGAGRGGGSIMRPGGSVEAERADLQQDRDEILREVVSTVARIIGCEGLVSVIELHEGQSLRDVGNPPHASAVKTSTLPSQALDLMRDLIRSPANQATKSLRSTLVAPPPPGPDGSRPRAPVLLLVGALRSLRKAMAEHAAELEAALVSEAGGLGGGSGHHGGGGGAAGESRWPSMLSLGLPFLWNGIRRVMQWESGPVDAEVLRLVEERLDAAERMALRAKELAAGAQHAPAQSSSAAASGPSGAGGGQAPNKEVEDVPKGISFEEWSMAIEVLDKAKKHIGAWEQQNLRQWIVSDDVEVNPVTPRVERNDPGEDLDSDEEEELGNGENDQFMARPGVLIAFTSLLRKVVRAWCASDFSGPPDAVFTLLVSLASHLSDAYARLTLDQCRSGTLCLPTHPEWLERTQELVKAFYLPPPRAGTTGARSLRRGASPVVRARILSSVASIHSHVRFLPKQREELVDSVIMPLLETSLELETDPQVAEAMVSLMTSLGRDVLDDVVDEDAGPLGFFDRLRLLLVKMAKSADRTLHRRTASAPSTPASKRAGFAPLSRYAGKEGSPSSSRVGGTAAPPVLDATDPPEVSSVAVMGLMSIFHLCLEHSTPASAEKAVVIYRDLLLLLSPNHLSPSDAAPEPTISIRTRLLILQWLVRLRADASHRVHWIHDVDITGPAKVLGRLAAAAAGEAPGGANEPGAPASARASDEGHGEPQRGRTSRQPSAAQDAAAARSRSASRLRRLANEDRSPARAGSIRRNAAAPPPAAAPMLWTIPEKLPFAFGAAVGAIGTRGLASFDHNRLRNWTEEEDPGTGLMKVVEAEETLPQSEWMVVLPVSEYLRAVNHVLQVDQEWELVSYILCHLPEQLSNKHFACGPRCAQQIHVLRKFLCDGLRAGDRGERTFPHTLPPGIKRAEIHAVAYQCLTALIAYRSLFIKQHQDDMVNAFMFGLGNPRDTAKPCIHALTIASFELRPSMTKHLAETVRHLQKIISTAELGVHILEFIAGVGQEPALYANFTDVDFQTVFGIALKYIQAHNERLVDDPGADDAQEGIEYAFSQYVLLLAYYNIAVWYLALRLAERPKFVPFLTRRLVQANEGKGEVDEATEVILDMIARYAYSNADPRPRATDFDNLITGAPGTAPLAPPKTWIVGLATITIRKVHAPAWVEVTVRRSSGVVRMLWEMQNISMTSSAPESDLIAALLRHRETAGLMHQVPTAVSEALAILPQHAKPLHVGSRARAASFSGTPAADDRPFKARIEDNAIIDVANSAVHDVAQVTIESGALTVDPSFFVVQMSSFPHVDSRMRPLPVPNDPASQRGVTLLDTIPIVDFHKVGVLYAGPGQTTEREILANTHGSKAYVEFVSGLGGLVRLKGSRELGIYTGGLDQENDIDGRWTYCWDDDISQLVFHVATLMPTNLATDPQCTLKKRHIGNDFVKVIFNDSGGDFAFDTLPGDFNFVNIVIQPHTPAGNPWIGPGMSNNTEFFKVSMQCRPGMPEIGPLGTFKMVTGSSLASVVRQLALHSNIFAQIFLASVGFETQRPAGTAGKTHRVEYSSNWRKRLQQIKLLKKRILDAQLQQAGGSAGGGGGAGASSSSSAATGTGAAGQPQSPSAASAPGQPSSGGVPPAPFDLDQAEAARLFTAWTS</sequence>
<feature type="compositionally biased region" description="Low complexity" evidence="2">
    <location>
        <begin position="1184"/>
        <end position="1199"/>
    </location>
</feature>
<feature type="compositionally biased region" description="Polar residues" evidence="2">
    <location>
        <begin position="1"/>
        <end position="14"/>
    </location>
</feature>
<dbReference type="GO" id="GO:0051056">
    <property type="term" value="P:regulation of small GTPase mediated signal transduction"/>
    <property type="evidence" value="ECO:0007669"/>
    <property type="project" value="InterPro"/>
</dbReference>
<dbReference type="PANTHER" id="PTHR10063:SF0">
    <property type="entry name" value="TUBERIN"/>
    <property type="match status" value="1"/>
</dbReference>
<dbReference type="InterPro" id="IPR000331">
    <property type="entry name" value="Rap/Ran_GAP_dom"/>
</dbReference>
<keyword evidence="5" id="KW-1185">Reference proteome</keyword>
<dbReference type="PROSITE" id="PS50085">
    <property type="entry name" value="RAPGAP"/>
    <property type="match status" value="1"/>
</dbReference>
<comment type="caution">
    <text evidence="4">The sequence shown here is derived from an EMBL/GenBank/DDBJ whole genome shotgun (WGS) entry which is preliminary data.</text>
</comment>
<dbReference type="InterPro" id="IPR035974">
    <property type="entry name" value="Rap/Ran-GAP_sf"/>
</dbReference>
<feature type="region of interest" description="Disordered" evidence="2">
    <location>
        <begin position="1"/>
        <end position="123"/>
    </location>
</feature>
<feature type="region of interest" description="Disordered" evidence="2">
    <location>
        <begin position="142"/>
        <end position="182"/>
    </location>
</feature>
<dbReference type="GO" id="GO:0033596">
    <property type="term" value="C:TSC1-TSC2 complex"/>
    <property type="evidence" value="ECO:0007669"/>
    <property type="project" value="TreeGrafter"/>
</dbReference>
<dbReference type="FunFam" id="3.40.50.11210:FF:000007">
    <property type="entry name" value="Tuberous sclerosis 2"/>
    <property type="match status" value="1"/>
</dbReference>
<evidence type="ECO:0000313" key="5">
    <source>
        <dbReference type="Proteomes" id="UP000311382"/>
    </source>
</evidence>
<organism evidence="4 5">
    <name type="scientific">Rhodotorula diobovata</name>
    <dbReference type="NCBI Taxonomy" id="5288"/>
    <lineage>
        <taxon>Eukaryota</taxon>
        <taxon>Fungi</taxon>
        <taxon>Dikarya</taxon>
        <taxon>Basidiomycota</taxon>
        <taxon>Pucciniomycotina</taxon>
        <taxon>Microbotryomycetes</taxon>
        <taxon>Sporidiobolales</taxon>
        <taxon>Sporidiobolaceae</taxon>
        <taxon>Rhodotorula</taxon>
    </lineage>
</organism>
<feature type="compositionally biased region" description="Low complexity" evidence="2">
    <location>
        <begin position="1215"/>
        <end position="1230"/>
    </location>
</feature>
<reference evidence="4 5" key="1">
    <citation type="submission" date="2019-03" db="EMBL/GenBank/DDBJ databases">
        <title>Rhodosporidium diobovatum UCD-FST 08-225 genome sequencing, assembly, and annotation.</title>
        <authorList>
            <person name="Fakankun I.U."/>
            <person name="Fristensky B."/>
            <person name="Levin D.B."/>
        </authorList>
    </citation>
    <scope>NUCLEOTIDE SEQUENCE [LARGE SCALE GENOMIC DNA]</scope>
    <source>
        <strain evidence="4 5">UCD-FST 08-225</strain>
    </source>
</reference>
<dbReference type="Proteomes" id="UP000311382">
    <property type="component" value="Unassembled WGS sequence"/>
</dbReference>
<accession>A0A5C5G865</accession>
<dbReference type="GO" id="GO:0005634">
    <property type="term" value="C:nucleus"/>
    <property type="evidence" value="ECO:0007669"/>
    <property type="project" value="InterPro"/>
</dbReference>
<feature type="compositionally biased region" description="Polar residues" evidence="2">
    <location>
        <begin position="107"/>
        <end position="120"/>
    </location>
</feature>
<dbReference type="SUPFAM" id="SSF111347">
    <property type="entry name" value="Rap/Ran-GAP"/>
    <property type="match status" value="1"/>
</dbReference>
<feature type="region of interest" description="Disordered" evidence="2">
    <location>
        <begin position="1053"/>
        <end position="1079"/>
    </location>
</feature>
<name>A0A5C5G865_9BASI</name>
<feature type="compositionally biased region" description="Basic and acidic residues" evidence="2">
    <location>
        <begin position="1201"/>
        <end position="1211"/>
    </location>
</feature>
<feature type="region of interest" description="Disordered" evidence="2">
    <location>
        <begin position="600"/>
        <end position="619"/>
    </location>
</feature>
<feature type="region of interest" description="Disordered" evidence="2">
    <location>
        <begin position="1184"/>
        <end position="1259"/>
    </location>
</feature>
<dbReference type="InterPro" id="IPR027107">
    <property type="entry name" value="Tuberin/Ral-act_asu"/>
</dbReference>
<gene>
    <name evidence="4" type="ORF">DMC30DRAFT_413201</name>
</gene>
<feature type="region of interest" description="Disordered" evidence="2">
    <location>
        <begin position="725"/>
        <end position="756"/>
    </location>
</feature>
<evidence type="ECO:0000313" key="4">
    <source>
        <dbReference type="EMBL" id="TNY24594.1"/>
    </source>
</evidence>
<evidence type="ECO:0000259" key="3">
    <source>
        <dbReference type="PROSITE" id="PS50085"/>
    </source>
</evidence>
<dbReference type="Pfam" id="PF03542">
    <property type="entry name" value="Tuberin"/>
    <property type="match status" value="1"/>
</dbReference>
<feature type="compositionally biased region" description="Polar residues" evidence="2">
    <location>
        <begin position="21"/>
        <end position="30"/>
    </location>
</feature>
<feature type="compositionally biased region" description="Low complexity" evidence="2">
    <location>
        <begin position="145"/>
        <end position="158"/>
    </location>
</feature>
<feature type="compositionally biased region" description="Gly residues" evidence="2">
    <location>
        <begin position="2076"/>
        <end position="2085"/>
    </location>
</feature>
<feature type="compositionally biased region" description="Low complexity" evidence="2">
    <location>
        <begin position="166"/>
        <end position="180"/>
    </location>
</feature>
<feature type="compositionally biased region" description="Acidic residues" evidence="2">
    <location>
        <begin position="814"/>
        <end position="826"/>
    </location>
</feature>
<dbReference type="Pfam" id="PF11864">
    <property type="entry name" value="DUF3384"/>
    <property type="match status" value="1"/>
</dbReference>
<feature type="compositionally biased region" description="Gly residues" evidence="2">
    <location>
        <begin position="501"/>
        <end position="510"/>
    </location>
</feature>
<dbReference type="EMBL" id="SOZI01000002">
    <property type="protein sequence ID" value="TNY24594.1"/>
    <property type="molecule type" value="Genomic_DNA"/>
</dbReference>
<dbReference type="OrthoDB" id="19311at2759"/>